<evidence type="ECO:0000313" key="1">
    <source>
        <dbReference type="EMBL" id="ULT82401.1"/>
    </source>
</evidence>
<organism evidence="1 2">
    <name type="scientific">Caenorhabditis briggsae</name>
    <dbReference type="NCBI Taxonomy" id="6238"/>
    <lineage>
        <taxon>Eukaryota</taxon>
        <taxon>Metazoa</taxon>
        <taxon>Ecdysozoa</taxon>
        <taxon>Nematoda</taxon>
        <taxon>Chromadorea</taxon>
        <taxon>Rhabditida</taxon>
        <taxon>Rhabditina</taxon>
        <taxon>Rhabditomorpha</taxon>
        <taxon>Rhabditoidea</taxon>
        <taxon>Rhabditidae</taxon>
        <taxon>Peloderinae</taxon>
        <taxon>Caenorhabditis</taxon>
    </lineage>
</organism>
<sequence length="71" mass="8575">MWMIDRMPMHIAATEYVFKSVSKREELKNKNNAPARCLKRWTKEGDKKFFQDRHHLFFSLRDITSTISSNR</sequence>
<protein>
    <submittedName>
        <fullName evidence="1">Uncharacterized protein</fullName>
    </submittedName>
</protein>
<reference evidence="1 2" key="1">
    <citation type="submission" date="2022-05" db="EMBL/GenBank/DDBJ databases">
        <title>Chromosome-level reference genomes for two strains of Caenorhabditis briggsae: an improved platform for comparative genomics.</title>
        <authorList>
            <person name="Stevens L."/>
            <person name="Andersen E.C."/>
        </authorList>
    </citation>
    <scope>NUCLEOTIDE SEQUENCE [LARGE SCALE GENOMIC DNA]</scope>
    <source>
        <strain evidence="1">QX1410_ONT</strain>
        <tissue evidence="1">Whole-organism</tissue>
    </source>
</reference>
<proteinExistence type="predicted"/>
<name>A0AAE8ZVW8_CAEBR</name>
<accession>A0AAE8ZVW8</accession>
<gene>
    <name evidence="1" type="ORF">L3Y34_011986</name>
</gene>
<dbReference type="EMBL" id="CP090896">
    <property type="protein sequence ID" value="ULT82401.1"/>
    <property type="molecule type" value="Genomic_DNA"/>
</dbReference>
<dbReference type="Proteomes" id="UP000827892">
    <property type="component" value="Chromosome X"/>
</dbReference>
<evidence type="ECO:0000313" key="2">
    <source>
        <dbReference type="Proteomes" id="UP000827892"/>
    </source>
</evidence>
<dbReference type="AlphaFoldDB" id="A0AAE8ZVW8"/>